<feature type="transmembrane region" description="Helical" evidence="6">
    <location>
        <begin position="305"/>
        <end position="324"/>
    </location>
</feature>
<evidence type="ECO:0000256" key="1">
    <source>
        <dbReference type="ARBA" id="ARBA00004141"/>
    </source>
</evidence>
<reference evidence="7 8" key="1">
    <citation type="journal article" date="2023" name="G3 (Bethesda)">
        <title>A chromosome-level genome assembly of Zasmidium syzygii isolated from banana leaves.</title>
        <authorList>
            <person name="van Westerhoven A.C."/>
            <person name="Mehrabi R."/>
            <person name="Talebi R."/>
            <person name="Steentjes M.B.F."/>
            <person name="Corcolon B."/>
            <person name="Chong P.A."/>
            <person name="Kema G.H.J."/>
            <person name="Seidl M.F."/>
        </authorList>
    </citation>
    <scope>NUCLEOTIDE SEQUENCE [LARGE SCALE GENOMIC DNA]</scope>
    <source>
        <strain evidence="7 8">P124</strain>
    </source>
</reference>
<evidence type="ECO:0000313" key="8">
    <source>
        <dbReference type="Proteomes" id="UP001305779"/>
    </source>
</evidence>
<evidence type="ECO:0000256" key="4">
    <source>
        <dbReference type="ARBA" id="ARBA00022989"/>
    </source>
</evidence>
<dbReference type="Proteomes" id="UP001305779">
    <property type="component" value="Unassembled WGS sequence"/>
</dbReference>
<proteinExistence type="predicted"/>
<comment type="caution">
    <text evidence="7">The sequence shown here is derived from an EMBL/GenBank/DDBJ whole genome shotgun (WGS) entry which is preliminary data.</text>
</comment>
<evidence type="ECO:0008006" key="9">
    <source>
        <dbReference type="Google" id="ProtNLM"/>
    </source>
</evidence>
<organism evidence="7 8">
    <name type="scientific">Zasmidium cellare</name>
    <name type="common">Wine cellar mold</name>
    <name type="synonym">Racodium cellare</name>
    <dbReference type="NCBI Taxonomy" id="395010"/>
    <lineage>
        <taxon>Eukaryota</taxon>
        <taxon>Fungi</taxon>
        <taxon>Dikarya</taxon>
        <taxon>Ascomycota</taxon>
        <taxon>Pezizomycotina</taxon>
        <taxon>Dothideomycetes</taxon>
        <taxon>Dothideomycetidae</taxon>
        <taxon>Mycosphaerellales</taxon>
        <taxon>Mycosphaerellaceae</taxon>
        <taxon>Zasmidium</taxon>
    </lineage>
</organism>
<keyword evidence="2" id="KW-0813">Transport</keyword>
<feature type="transmembrane region" description="Helical" evidence="6">
    <location>
        <begin position="168"/>
        <end position="192"/>
    </location>
</feature>
<evidence type="ECO:0000256" key="6">
    <source>
        <dbReference type="SAM" id="Phobius"/>
    </source>
</evidence>
<feature type="transmembrane region" description="Helical" evidence="6">
    <location>
        <begin position="21"/>
        <end position="44"/>
    </location>
</feature>
<feature type="transmembrane region" description="Helical" evidence="6">
    <location>
        <begin position="100"/>
        <end position="119"/>
    </location>
</feature>
<dbReference type="PANTHER" id="PTHR45649:SF2">
    <property type="entry name" value="ACID PERMEASE, PUTATIVE-RELATED"/>
    <property type="match status" value="1"/>
</dbReference>
<feature type="transmembrane region" description="Helical" evidence="6">
    <location>
        <begin position="212"/>
        <end position="233"/>
    </location>
</feature>
<comment type="subcellular location">
    <subcellularLocation>
        <location evidence="1">Membrane</location>
        <topology evidence="1">Multi-pass membrane protein</topology>
    </subcellularLocation>
</comment>
<feature type="transmembrane region" description="Helical" evidence="6">
    <location>
        <begin position="452"/>
        <end position="473"/>
    </location>
</feature>
<name>A0ABR0EA32_ZASCE</name>
<dbReference type="Pfam" id="PF13520">
    <property type="entry name" value="AA_permease_2"/>
    <property type="match status" value="1"/>
</dbReference>
<keyword evidence="4 6" id="KW-1133">Transmembrane helix</keyword>
<feature type="transmembrane region" description="Helical" evidence="6">
    <location>
        <begin position="56"/>
        <end position="79"/>
    </location>
</feature>
<feature type="transmembrane region" description="Helical" evidence="6">
    <location>
        <begin position="382"/>
        <end position="405"/>
    </location>
</feature>
<sequence>MDEKAMARMGRVQELKRRFGPVGILGFASVLGAAWQSVLISFVFSLGNGGPTGTVVMYLVTIFGLFMISLSLAEMGSIAPTAGGQYHWVSEFAPAIVQKGLSFLMGWVTVFGWQIYVIASTTAAVKQIQGIVVLYLPAVTFTAWQFGLMTIAVLLLETGFNVAFATMLQGFEVVLLVLHIVAFIVFEAVFLALGPRGSIDDVFDDFVNEYDWPTLAGAVLVGILAPLSALTTADSVAHLAEELKDASRWLPRTIISNATINYTISFLLLITMLFRTGDINAALDSGNPMPYIPILQSATKSRGGTMVLILYIFAATFFSTVNMITTSSRQLYAFARDRGVPFPRFFAAVDGRGIPRNAILTTLICNIILALILTGSDTAFQIIISLGVVLLMCSYMICIGCITYFRLQGRTLPSRNFSLGRLGLPINAVALLFAAFAFVLVFFPAAPHPTPVGMNWSCVLFSFLILLAGVLYIGGQRNVYVPPVALLREV</sequence>
<feature type="transmembrane region" description="Helical" evidence="6">
    <location>
        <begin position="254"/>
        <end position="274"/>
    </location>
</feature>
<keyword evidence="5 6" id="KW-0472">Membrane</keyword>
<dbReference type="Gene3D" id="1.20.1740.10">
    <property type="entry name" value="Amino acid/polyamine transporter I"/>
    <property type="match status" value="1"/>
</dbReference>
<keyword evidence="8" id="KW-1185">Reference proteome</keyword>
<gene>
    <name evidence="7" type="ORF">PRZ48_010752</name>
</gene>
<dbReference type="PANTHER" id="PTHR45649">
    <property type="entry name" value="AMINO-ACID PERMEASE BAT1"/>
    <property type="match status" value="1"/>
</dbReference>
<keyword evidence="3 6" id="KW-0812">Transmembrane</keyword>
<evidence type="ECO:0000256" key="3">
    <source>
        <dbReference type="ARBA" id="ARBA00022692"/>
    </source>
</evidence>
<dbReference type="InterPro" id="IPR002293">
    <property type="entry name" value="AA/rel_permease1"/>
</dbReference>
<feature type="transmembrane region" description="Helical" evidence="6">
    <location>
        <begin position="426"/>
        <end position="446"/>
    </location>
</feature>
<dbReference type="EMBL" id="JAXOVC010000008">
    <property type="protein sequence ID" value="KAK4498096.1"/>
    <property type="molecule type" value="Genomic_DNA"/>
</dbReference>
<accession>A0ABR0EA32</accession>
<dbReference type="PIRSF" id="PIRSF006060">
    <property type="entry name" value="AA_transporter"/>
    <property type="match status" value="1"/>
</dbReference>
<feature type="transmembrane region" description="Helical" evidence="6">
    <location>
        <begin position="358"/>
        <end position="376"/>
    </location>
</feature>
<evidence type="ECO:0000313" key="7">
    <source>
        <dbReference type="EMBL" id="KAK4498096.1"/>
    </source>
</evidence>
<evidence type="ECO:0000256" key="5">
    <source>
        <dbReference type="ARBA" id="ARBA00023136"/>
    </source>
</evidence>
<protein>
    <recommendedName>
        <fullName evidence="9">Amino acid transporter</fullName>
    </recommendedName>
</protein>
<feature type="transmembrane region" description="Helical" evidence="6">
    <location>
        <begin position="131"/>
        <end position="156"/>
    </location>
</feature>
<evidence type="ECO:0000256" key="2">
    <source>
        <dbReference type="ARBA" id="ARBA00022448"/>
    </source>
</evidence>